<comment type="subcellular location">
    <subcellularLocation>
        <location evidence="1">Nucleus</location>
    </subcellularLocation>
</comment>
<evidence type="ECO:0000256" key="6">
    <source>
        <dbReference type="ARBA" id="ARBA00023015"/>
    </source>
</evidence>
<feature type="region of interest" description="Disordered" evidence="10">
    <location>
        <begin position="556"/>
        <end position="580"/>
    </location>
</feature>
<feature type="compositionally biased region" description="Polar residues" evidence="10">
    <location>
        <begin position="277"/>
        <end position="286"/>
    </location>
</feature>
<evidence type="ECO:0000256" key="3">
    <source>
        <dbReference type="ARBA" id="ARBA00022679"/>
    </source>
</evidence>
<feature type="compositionally biased region" description="Polar residues" evidence="10">
    <location>
        <begin position="335"/>
        <end position="344"/>
    </location>
</feature>
<evidence type="ECO:0000313" key="12">
    <source>
        <dbReference type="Proteomes" id="UP000298493"/>
    </source>
</evidence>
<keyword evidence="6" id="KW-0805">Transcription regulation</keyword>
<dbReference type="EC" id="2.3.1.48" evidence="2"/>
<keyword evidence="5" id="KW-0007">Acetylation</keyword>
<dbReference type="EMBL" id="SNSC02000007">
    <property type="protein sequence ID" value="TID22701.1"/>
    <property type="molecule type" value="Genomic_DNA"/>
</dbReference>
<name>A0A4Z1PCG6_9PEZI</name>
<feature type="region of interest" description="Disordered" evidence="10">
    <location>
        <begin position="241"/>
        <end position="293"/>
    </location>
</feature>
<evidence type="ECO:0000256" key="10">
    <source>
        <dbReference type="SAM" id="MobiDB-lite"/>
    </source>
</evidence>
<feature type="compositionally biased region" description="Basic and acidic residues" evidence="10">
    <location>
        <begin position="258"/>
        <end position="268"/>
    </location>
</feature>
<dbReference type="GO" id="GO:0032931">
    <property type="term" value="F:histone H3K56 acetyltransferase activity"/>
    <property type="evidence" value="ECO:0007669"/>
    <property type="project" value="TreeGrafter"/>
</dbReference>
<keyword evidence="4" id="KW-0227">DNA damage</keyword>
<evidence type="ECO:0000313" key="11">
    <source>
        <dbReference type="EMBL" id="TID22701.1"/>
    </source>
</evidence>
<gene>
    <name evidence="11" type="ORF">E6O75_ATG01875</name>
</gene>
<keyword evidence="7" id="KW-0804">Transcription</keyword>
<dbReference type="InterPro" id="IPR016849">
    <property type="entry name" value="Rtt109"/>
</dbReference>
<evidence type="ECO:0000256" key="9">
    <source>
        <dbReference type="ARBA" id="ARBA00048940"/>
    </source>
</evidence>
<evidence type="ECO:0000256" key="4">
    <source>
        <dbReference type="ARBA" id="ARBA00022763"/>
    </source>
</evidence>
<reference evidence="11 12" key="1">
    <citation type="submission" date="2019-04" db="EMBL/GenBank/DDBJ databases">
        <title>High contiguity whole genome sequence and gene annotation resource for two Venturia nashicola isolates.</title>
        <authorList>
            <person name="Prokchorchik M."/>
            <person name="Won K."/>
            <person name="Lee Y."/>
            <person name="Choi E.D."/>
            <person name="Segonzac C."/>
            <person name="Sohn K.H."/>
        </authorList>
    </citation>
    <scope>NUCLEOTIDE SEQUENCE [LARGE SCALE GENOMIC DNA]</scope>
    <source>
        <strain evidence="11 12">PRI2</strain>
    </source>
</reference>
<dbReference type="PANTHER" id="PTHR31571:SF2">
    <property type="entry name" value="HISTONE ACETYLTRANSFERASE RTT109"/>
    <property type="match status" value="1"/>
</dbReference>
<organism evidence="11 12">
    <name type="scientific">Venturia nashicola</name>
    <dbReference type="NCBI Taxonomy" id="86259"/>
    <lineage>
        <taxon>Eukaryota</taxon>
        <taxon>Fungi</taxon>
        <taxon>Dikarya</taxon>
        <taxon>Ascomycota</taxon>
        <taxon>Pezizomycotina</taxon>
        <taxon>Dothideomycetes</taxon>
        <taxon>Pleosporomycetidae</taxon>
        <taxon>Venturiales</taxon>
        <taxon>Venturiaceae</taxon>
        <taxon>Venturia</taxon>
    </lineage>
</organism>
<dbReference type="PANTHER" id="PTHR31571">
    <property type="entry name" value="ALTERED INHERITANCE OF MITOCHONDRIA PROTEIN 6"/>
    <property type="match status" value="1"/>
</dbReference>
<dbReference type="GO" id="GO:0006974">
    <property type="term" value="P:DNA damage response"/>
    <property type="evidence" value="ECO:0007669"/>
    <property type="project" value="UniProtKB-KW"/>
</dbReference>
<accession>A0A4Z1PCG6</accession>
<dbReference type="SMART" id="SM01250">
    <property type="entry name" value="KAT11"/>
    <property type="match status" value="1"/>
</dbReference>
<dbReference type="PROSITE" id="PS51728">
    <property type="entry name" value="RTT109_HAT"/>
    <property type="match status" value="1"/>
</dbReference>
<keyword evidence="3" id="KW-0808">Transferase</keyword>
<evidence type="ECO:0000256" key="7">
    <source>
        <dbReference type="ARBA" id="ARBA00023163"/>
    </source>
</evidence>
<protein>
    <recommendedName>
        <fullName evidence="2">histone acetyltransferase</fullName>
        <ecNumber evidence="2">2.3.1.48</ecNumber>
    </recommendedName>
</protein>
<evidence type="ECO:0000256" key="2">
    <source>
        <dbReference type="ARBA" id="ARBA00013184"/>
    </source>
</evidence>
<dbReference type="GO" id="GO:0006355">
    <property type="term" value="P:regulation of DNA-templated transcription"/>
    <property type="evidence" value="ECO:0007669"/>
    <property type="project" value="InterPro"/>
</dbReference>
<dbReference type="GO" id="GO:0005634">
    <property type="term" value="C:nucleus"/>
    <property type="evidence" value="ECO:0007669"/>
    <property type="project" value="UniProtKB-SubCell"/>
</dbReference>
<feature type="region of interest" description="Disordered" evidence="10">
    <location>
        <begin position="335"/>
        <end position="374"/>
    </location>
</feature>
<dbReference type="InterPro" id="IPR013178">
    <property type="entry name" value="Histone_AcTrfase_Rtt109/CBP"/>
</dbReference>
<comment type="catalytic activity">
    <reaction evidence="9">
        <text>L-lysyl-[histone] + acetyl-CoA = N(6)-acetyl-L-lysyl-[histone] + CoA + H(+)</text>
        <dbReference type="Rhea" id="RHEA:21992"/>
        <dbReference type="Rhea" id="RHEA-COMP:9845"/>
        <dbReference type="Rhea" id="RHEA-COMP:11338"/>
        <dbReference type="ChEBI" id="CHEBI:15378"/>
        <dbReference type="ChEBI" id="CHEBI:29969"/>
        <dbReference type="ChEBI" id="CHEBI:57287"/>
        <dbReference type="ChEBI" id="CHEBI:57288"/>
        <dbReference type="ChEBI" id="CHEBI:61930"/>
        <dbReference type="EC" id="2.3.1.48"/>
    </reaction>
    <physiologicalReaction direction="left-to-right" evidence="9">
        <dbReference type="Rhea" id="RHEA:21993"/>
    </physiologicalReaction>
</comment>
<evidence type="ECO:0000256" key="8">
    <source>
        <dbReference type="ARBA" id="ARBA00023242"/>
    </source>
</evidence>
<dbReference type="Pfam" id="PF08214">
    <property type="entry name" value="HAT_KAT11"/>
    <property type="match status" value="1"/>
</dbReference>
<keyword evidence="12" id="KW-1185">Reference proteome</keyword>
<dbReference type="Proteomes" id="UP000298493">
    <property type="component" value="Unassembled WGS sequence"/>
</dbReference>
<dbReference type="AlphaFoldDB" id="A0A4Z1PCG6"/>
<evidence type="ECO:0000256" key="1">
    <source>
        <dbReference type="ARBA" id="ARBA00004123"/>
    </source>
</evidence>
<comment type="caution">
    <text evidence="11">The sequence shown here is derived from an EMBL/GenBank/DDBJ whole genome shotgun (WGS) entry which is preliminary data.</text>
</comment>
<evidence type="ECO:0000256" key="5">
    <source>
        <dbReference type="ARBA" id="ARBA00022990"/>
    </source>
</evidence>
<keyword evidence="8" id="KW-0539">Nucleus</keyword>
<sequence length="594" mass="65425">METTSNKTLDEKLADALPEHSRFKFYHVSTPPTKCSAIYSPPPGAKPEPTYCESHFLNVSVRPSDSKDADQVFALAIEILVYTTKHLTTLFVSKADSTGYLSLLTIPKGHSSPLRSITSTFVSYLVESRQRKNVKSVVSLFARASDQYLFPGSVENDAKHVSDDRQLVKWWCRVLDPVLRSYTAEANANPETDAGLQDETETTAQAYIIVPGEDSILSFLPPEVRQDPSLRKRWASGHPLREISSHPAAPPRCLIPHFPDDPKNRLLDDLDEELPDSQTNDSNIDSPSKRGTGKWRSVHTIEQFWLTMEQRSECSAGRLVGFMWVVFTPPACEAPSQNDRQGSLTLPHESGILSLPSSPSSKAVSPRKANSQRRKPLTGVIVPRVPRIKSTSSNPTSTILHLPTETKYYIWPTTSRGDIVLDEKKYKKATELLLRLDFANRRIAEASTRTWIDELAVLGGREAEGWGREVEGKKARSMQVQASAAATVMNTMQIKRKAVPADASASLSKSTPAVETGVNTLQPRKRAKLVHVDALNGVGKENEIAAMTEPAVNVLSSHSVRKKAKKEGSTSQEGDASGVNVLCSGLVRKKPKTT</sequence>
<dbReference type="STRING" id="86259.A0A4Z1PCG6"/>
<proteinExistence type="predicted"/>
<dbReference type="InterPro" id="IPR051236">
    <property type="entry name" value="HAT_RTT109-like"/>
</dbReference>